<evidence type="ECO:0000256" key="1">
    <source>
        <dbReference type="ARBA" id="ARBA00022679"/>
    </source>
</evidence>
<dbReference type="InterPro" id="IPR029063">
    <property type="entry name" value="SAM-dependent_MTases_sf"/>
</dbReference>
<evidence type="ECO:0000256" key="3">
    <source>
        <dbReference type="SAM" id="Phobius"/>
    </source>
</evidence>
<dbReference type="Proteomes" id="UP000199608">
    <property type="component" value="Unassembled WGS sequence"/>
</dbReference>
<proteinExistence type="predicted"/>
<reference evidence="6" key="1">
    <citation type="submission" date="2016-10" db="EMBL/GenBank/DDBJ databases">
        <authorList>
            <person name="Varghese N."/>
            <person name="Submissions S."/>
        </authorList>
    </citation>
    <scope>NUCLEOTIDE SEQUENCE [LARGE SCALE GENOMIC DNA]</scope>
    <source>
        <strain evidence="6">DSM 3384</strain>
    </source>
</reference>
<protein>
    <submittedName>
        <fullName evidence="5">O-antigen chain-terminating methyltransferase</fullName>
    </submittedName>
</protein>
<dbReference type="Pfam" id="PF13489">
    <property type="entry name" value="Methyltransf_23"/>
    <property type="match status" value="1"/>
</dbReference>
<name>A0A1H2DP69_9BACT</name>
<feature type="coiled-coil region" evidence="2">
    <location>
        <begin position="165"/>
        <end position="199"/>
    </location>
</feature>
<dbReference type="AlphaFoldDB" id="A0A1H2DP69"/>
<accession>A0A1H2DP69</accession>
<dbReference type="GO" id="GO:0032259">
    <property type="term" value="P:methylation"/>
    <property type="evidence" value="ECO:0007669"/>
    <property type="project" value="UniProtKB-KW"/>
</dbReference>
<dbReference type="RefSeq" id="WP_092229816.1">
    <property type="nucleotide sequence ID" value="NZ_FNLL01000001.1"/>
</dbReference>
<dbReference type="PANTHER" id="PTHR43861">
    <property type="entry name" value="TRANS-ACONITATE 2-METHYLTRANSFERASE-RELATED"/>
    <property type="match status" value="1"/>
</dbReference>
<keyword evidence="3" id="KW-0812">Transmembrane</keyword>
<dbReference type="Gene3D" id="3.40.50.150">
    <property type="entry name" value="Vaccinia Virus protein VP39"/>
    <property type="match status" value="1"/>
</dbReference>
<dbReference type="InterPro" id="IPR025282">
    <property type="entry name" value="DUF4214"/>
</dbReference>
<evidence type="ECO:0000256" key="2">
    <source>
        <dbReference type="SAM" id="Coils"/>
    </source>
</evidence>
<dbReference type="EMBL" id="FNLL01000001">
    <property type="protein sequence ID" value="SDT84675.1"/>
    <property type="molecule type" value="Genomic_DNA"/>
</dbReference>
<keyword evidence="1 5" id="KW-0808">Transferase</keyword>
<dbReference type="PANTHER" id="PTHR43861:SF3">
    <property type="entry name" value="PUTATIVE (AFU_ORTHOLOGUE AFUA_2G14390)-RELATED"/>
    <property type="match status" value="1"/>
</dbReference>
<keyword evidence="2" id="KW-0175">Coiled coil</keyword>
<evidence type="ECO:0000313" key="5">
    <source>
        <dbReference type="EMBL" id="SDT84675.1"/>
    </source>
</evidence>
<dbReference type="SUPFAM" id="SSF53335">
    <property type="entry name" value="S-adenosyl-L-methionine-dependent methyltransferases"/>
    <property type="match status" value="1"/>
</dbReference>
<organism evidence="5 6">
    <name type="scientific">Desulfobacula phenolica</name>
    <dbReference type="NCBI Taxonomy" id="90732"/>
    <lineage>
        <taxon>Bacteria</taxon>
        <taxon>Pseudomonadati</taxon>
        <taxon>Thermodesulfobacteriota</taxon>
        <taxon>Desulfobacteria</taxon>
        <taxon>Desulfobacterales</taxon>
        <taxon>Desulfobacteraceae</taxon>
        <taxon>Desulfobacula</taxon>
    </lineage>
</organism>
<keyword evidence="3" id="KW-0472">Membrane</keyword>
<gene>
    <name evidence="5" type="ORF">SAMN04487931_101345</name>
</gene>
<keyword evidence="3" id="KW-1133">Transmembrane helix</keyword>
<dbReference type="Pfam" id="PF13946">
    <property type="entry name" value="DUF4214"/>
    <property type="match status" value="1"/>
</dbReference>
<keyword evidence="5" id="KW-0489">Methyltransferase</keyword>
<feature type="transmembrane region" description="Helical" evidence="3">
    <location>
        <begin position="117"/>
        <end position="141"/>
    </location>
</feature>
<dbReference type="GO" id="GO:0008168">
    <property type="term" value="F:methyltransferase activity"/>
    <property type="evidence" value="ECO:0007669"/>
    <property type="project" value="UniProtKB-KW"/>
</dbReference>
<evidence type="ECO:0000259" key="4">
    <source>
        <dbReference type="Pfam" id="PF13946"/>
    </source>
</evidence>
<feature type="domain" description="DUF4214" evidence="4">
    <location>
        <begin position="64"/>
        <end position="111"/>
    </location>
</feature>
<dbReference type="CDD" id="cd02440">
    <property type="entry name" value="AdoMet_MTases"/>
    <property type="match status" value="1"/>
</dbReference>
<keyword evidence="6" id="KW-1185">Reference proteome</keyword>
<sequence>MIEINNPEINIDEIKVRIEEELQQHKTVHPLLKGTDFKSVPRDSRDVESVPRDVSKDYFLQFHGQEFINRVYASILHREPDPQGGKIYLDKLQSGELTKVDIIGRLRYSREGRRKKVLVKGLLLPFLLRIFFKIPLLGWGLRFVTCLLNLPAVLKNIRKLESASIEQTFLMEEKMEKTLRQLKDEIENLKKDIIRAGAVRDTRITEISREQARFGEEALMIGKADKNDFLKLPKQIKDQKITLLDMQRRILLLLEEARKRLPEPISNEALTNMVKEEDHIMDAMYLSFEDRFRGEEADIKERVSVYLPYVQKACEKTNNGLVLDVGCGRGEWLKVLKENKITATGLDLNRLMVGKCREAGLDVVESEVLAYLRDQKSTTLSVVTGFHIVEHLPFKTMIALFDESLRVLKPGGMVVFETPNPENLMVGACDFYTDPSHQNPIPPNTLAYLIEARGFVNPEILRLHPENSIHIEDQFLNHYFTIGRDYSVIGFKA</sequence>
<evidence type="ECO:0000313" key="6">
    <source>
        <dbReference type="Proteomes" id="UP000199608"/>
    </source>
</evidence>